<dbReference type="GO" id="GO:0005886">
    <property type="term" value="C:plasma membrane"/>
    <property type="evidence" value="ECO:0007669"/>
    <property type="project" value="UniProtKB-SubCell"/>
</dbReference>
<dbReference type="Proteomes" id="UP000243784">
    <property type="component" value="Chromosome"/>
</dbReference>
<accession>A0A1D9E063</accession>
<keyword evidence="9" id="KW-1185">Reference proteome</keyword>
<dbReference type="OrthoDB" id="9342687at2"/>
<sequence length="146" mass="16448">MPTAQQTQTAAKRSALKFFQITSYITGFALLSVMITWGLRRLIGLELWAFGPNGLVTLEPVVYIDDVATGLPTTGLNLTVAILIVHGWLYVAYLFADFRIWTLFRWNFLRFLIIAAGGVVPFLSFVTERRYSKLALVELDSTEVKN</sequence>
<feature type="transmembrane region" description="Helical" evidence="6">
    <location>
        <begin position="21"/>
        <end position="39"/>
    </location>
</feature>
<protein>
    <recommendedName>
        <fullName evidence="7">DUF3817 domain-containing protein</fullName>
    </recommendedName>
</protein>
<comment type="subcellular location">
    <subcellularLocation>
        <location evidence="1">Cell membrane</location>
        <topology evidence="1">Multi-pass membrane protein</topology>
    </subcellularLocation>
</comment>
<evidence type="ECO:0000259" key="7">
    <source>
        <dbReference type="Pfam" id="PF12823"/>
    </source>
</evidence>
<dbReference type="EMBL" id="CP015208">
    <property type="protein sequence ID" value="AOY56444.1"/>
    <property type="molecule type" value="Genomic_DNA"/>
</dbReference>
<feature type="transmembrane region" description="Helical" evidence="6">
    <location>
        <begin position="76"/>
        <end position="96"/>
    </location>
</feature>
<evidence type="ECO:0000256" key="3">
    <source>
        <dbReference type="ARBA" id="ARBA00022692"/>
    </source>
</evidence>
<proteinExistence type="predicted"/>
<keyword evidence="3 6" id="KW-0812">Transmembrane</keyword>
<dbReference type="RefSeq" id="WP_070954949.1">
    <property type="nucleotide sequence ID" value="NZ_CP015208.1"/>
</dbReference>
<gene>
    <name evidence="8" type="ORF">A4Z71_05700</name>
</gene>
<evidence type="ECO:0000313" key="8">
    <source>
        <dbReference type="EMBL" id="AOY56444.1"/>
    </source>
</evidence>
<feature type="transmembrane region" description="Helical" evidence="6">
    <location>
        <begin position="108"/>
        <end position="126"/>
    </location>
</feature>
<evidence type="ECO:0000256" key="1">
    <source>
        <dbReference type="ARBA" id="ARBA00004651"/>
    </source>
</evidence>
<evidence type="ECO:0000256" key="6">
    <source>
        <dbReference type="SAM" id="Phobius"/>
    </source>
</evidence>
<keyword evidence="2" id="KW-1003">Cell membrane</keyword>
<organism evidence="8 9">
    <name type="scientific">Candidatus Rhodoluna planktonica</name>
    <dbReference type="NCBI Taxonomy" id="535712"/>
    <lineage>
        <taxon>Bacteria</taxon>
        <taxon>Bacillati</taxon>
        <taxon>Actinomycetota</taxon>
        <taxon>Actinomycetes</taxon>
        <taxon>Micrococcales</taxon>
        <taxon>Microbacteriaceae</taxon>
        <taxon>Luna cluster</taxon>
        <taxon>Luna-1 subcluster</taxon>
        <taxon>Rhodoluna</taxon>
    </lineage>
</organism>
<dbReference type="InterPro" id="IPR023845">
    <property type="entry name" value="DUF3817_TM"/>
</dbReference>
<dbReference type="KEGG" id="rpla:A4Z71_05700"/>
<evidence type="ECO:0000256" key="4">
    <source>
        <dbReference type="ARBA" id="ARBA00022989"/>
    </source>
</evidence>
<dbReference type="STRING" id="535712.A4Z71_05700"/>
<evidence type="ECO:0000256" key="2">
    <source>
        <dbReference type="ARBA" id="ARBA00022475"/>
    </source>
</evidence>
<dbReference type="NCBIfam" id="TIGR03954">
    <property type="entry name" value="integ_memb_HG"/>
    <property type="match status" value="1"/>
</dbReference>
<keyword evidence="5 6" id="KW-0472">Membrane</keyword>
<evidence type="ECO:0000313" key="9">
    <source>
        <dbReference type="Proteomes" id="UP000243784"/>
    </source>
</evidence>
<evidence type="ECO:0000256" key="5">
    <source>
        <dbReference type="ARBA" id="ARBA00023136"/>
    </source>
</evidence>
<name>A0A1D9E063_9MICO</name>
<feature type="domain" description="DUF3817" evidence="7">
    <location>
        <begin position="16"/>
        <end position="132"/>
    </location>
</feature>
<dbReference type="AlphaFoldDB" id="A0A1D9E063"/>
<reference evidence="8 9" key="1">
    <citation type="journal article" date="2016" name="Biochim. Biophys. Acta">
        <title>Photochemical characterization of actinorhodopsin and its functional existence in the natural host.</title>
        <authorList>
            <person name="Nakamura S."/>
            <person name="Kikukawa T."/>
            <person name="Tamogami J."/>
            <person name="Kamiya M."/>
            <person name="Aizawa T."/>
            <person name="Hahn M.W."/>
            <person name="Ihara K."/>
            <person name="Kamo N."/>
            <person name="Demura M."/>
        </authorList>
    </citation>
    <scope>NUCLEOTIDE SEQUENCE [LARGE SCALE GENOMIC DNA]</scope>
    <source>
        <strain evidence="8 9">MWH-Dar1</strain>
    </source>
</reference>
<dbReference type="Pfam" id="PF12823">
    <property type="entry name" value="DUF3817"/>
    <property type="match status" value="1"/>
</dbReference>
<keyword evidence="4 6" id="KW-1133">Transmembrane helix</keyword>